<protein>
    <submittedName>
        <fullName evidence="1">Uncharacterized protein</fullName>
    </submittedName>
</protein>
<gene>
    <name evidence="1" type="ORF">EAH77_07185</name>
</gene>
<accession>A0A502GN94</accession>
<dbReference type="OrthoDB" id="9133300at2"/>
<dbReference type="EMBL" id="RCZD01000003">
    <property type="protein sequence ID" value="TPG63344.1"/>
    <property type="molecule type" value="Genomic_DNA"/>
</dbReference>
<proteinExistence type="predicted"/>
<evidence type="ECO:0000313" key="1">
    <source>
        <dbReference type="EMBL" id="TPG63344.1"/>
    </source>
</evidence>
<organism evidence="1 2">
    <name type="scientific">Ewingella americana</name>
    <dbReference type="NCBI Taxonomy" id="41202"/>
    <lineage>
        <taxon>Bacteria</taxon>
        <taxon>Pseudomonadati</taxon>
        <taxon>Pseudomonadota</taxon>
        <taxon>Gammaproteobacteria</taxon>
        <taxon>Enterobacterales</taxon>
        <taxon>Yersiniaceae</taxon>
        <taxon>Ewingella</taxon>
    </lineage>
</organism>
<dbReference type="AlphaFoldDB" id="A0A502GN94"/>
<dbReference type="Proteomes" id="UP000317663">
    <property type="component" value="Unassembled WGS sequence"/>
</dbReference>
<reference evidence="1 2" key="1">
    <citation type="journal article" date="2019" name="Environ. Microbiol.">
        <title>Species interactions and distinct microbial communities in high Arctic permafrost affected cryosols are associated with the CH4 and CO2 gas fluxes.</title>
        <authorList>
            <person name="Altshuler I."/>
            <person name="Hamel J."/>
            <person name="Turney S."/>
            <person name="Magnuson E."/>
            <person name="Levesque R."/>
            <person name="Greer C."/>
            <person name="Whyte L.G."/>
        </authorList>
    </citation>
    <scope>NUCLEOTIDE SEQUENCE [LARGE SCALE GENOMIC DNA]</scope>
    <source>
        <strain evidence="1 2">E4</strain>
    </source>
</reference>
<dbReference type="RefSeq" id="WP_140471137.1">
    <property type="nucleotide sequence ID" value="NZ_RCZD01000003.1"/>
</dbReference>
<evidence type="ECO:0000313" key="2">
    <source>
        <dbReference type="Proteomes" id="UP000317663"/>
    </source>
</evidence>
<sequence>MTEKLVNIVCEKHSLQHDKLADFRYFSGTLELVLTSSHADKTNKIRVVFDWIHSFRVTDEGDLLKIQDELNGQMLKGIYTVEGSHYLTWFNEQSGNIHEGGSIAHYLIVTGEDVIDVLSSVSPIIVSC</sequence>
<keyword evidence="2" id="KW-1185">Reference proteome</keyword>
<comment type="caution">
    <text evidence="1">The sequence shown here is derived from an EMBL/GenBank/DDBJ whole genome shotgun (WGS) entry which is preliminary data.</text>
</comment>
<name>A0A502GN94_9GAMM</name>